<protein>
    <submittedName>
        <fullName evidence="1">Uncharacterized protein</fullName>
    </submittedName>
</protein>
<organism evidence="1 2">
    <name type="scientific">Hibiscus syriacus</name>
    <name type="common">Rose of Sharon</name>
    <dbReference type="NCBI Taxonomy" id="106335"/>
    <lineage>
        <taxon>Eukaryota</taxon>
        <taxon>Viridiplantae</taxon>
        <taxon>Streptophyta</taxon>
        <taxon>Embryophyta</taxon>
        <taxon>Tracheophyta</taxon>
        <taxon>Spermatophyta</taxon>
        <taxon>Magnoliopsida</taxon>
        <taxon>eudicotyledons</taxon>
        <taxon>Gunneridae</taxon>
        <taxon>Pentapetalae</taxon>
        <taxon>rosids</taxon>
        <taxon>malvids</taxon>
        <taxon>Malvales</taxon>
        <taxon>Malvaceae</taxon>
        <taxon>Malvoideae</taxon>
        <taxon>Hibiscus</taxon>
    </lineage>
</organism>
<gene>
    <name evidence="1" type="ORF">F3Y22_tig00110831pilonHSYRG00115</name>
</gene>
<dbReference type="EMBL" id="VEPZ02001131">
    <property type="protein sequence ID" value="KAE8692597.1"/>
    <property type="molecule type" value="Genomic_DNA"/>
</dbReference>
<dbReference type="Proteomes" id="UP000436088">
    <property type="component" value="Unassembled WGS sequence"/>
</dbReference>
<comment type="caution">
    <text evidence="1">The sequence shown here is derived from an EMBL/GenBank/DDBJ whole genome shotgun (WGS) entry which is preliminary data.</text>
</comment>
<name>A0A6A2ZM94_HIBSY</name>
<reference evidence="1" key="1">
    <citation type="submission" date="2019-09" db="EMBL/GenBank/DDBJ databases">
        <title>Draft genome information of white flower Hibiscus syriacus.</title>
        <authorList>
            <person name="Kim Y.-M."/>
        </authorList>
    </citation>
    <scope>NUCLEOTIDE SEQUENCE [LARGE SCALE GENOMIC DNA]</scope>
    <source>
        <strain evidence="1">YM2019G1</strain>
    </source>
</reference>
<dbReference type="AlphaFoldDB" id="A0A6A2ZM94"/>
<proteinExistence type="predicted"/>
<evidence type="ECO:0000313" key="2">
    <source>
        <dbReference type="Proteomes" id="UP000436088"/>
    </source>
</evidence>
<accession>A0A6A2ZM94</accession>
<keyword evidence="2" id="KW-1185">Reference proteome</keyword>
<evidence type="ECO:0000313" key="1">
    <source>
        <dbReference type="EMBL" id="KAE8692597.1"/>
    </source>
</evidence>
<sequence length="416" mass="46604">MGGGFYSHHRCSCRPVRRRALAAEAVRAVGSRVEAGAAPRGPRVSNPRVSLEPCGPLDLADPTVVMRRLMSSSHYELSLEKMIHQMMDSGNKQKKLEKKLLNEDDHAVHLLIPTIGSEVPTESDQIIQRTLPEDAMDIHLPNSMIGFIKPDQITQRILPEDAMNIHLPNSMLGSVQPDQITQRTLPEDAIDIHLPNSMIGFIKPDQITQRTLPEDAMNIHLPNSMLDQITQRLPEDAMNIHLPNSMLGSVQPDQITQRTLPEDAIDIHLPNSMIDQITQRTLPEDAIDIHLPNSMIDQITQRTLPEDAIDIHLPNSMIGSAKLTERICKAFEAYDNETPSIVQNAAKITFYRLGIFLKTDVQELNGDRLEQLMSRFSGFDLVVGSIPCNNLDVHGFKMVFNSNPSFGYKMPLRVFT</sequence>